<protein>
    <recommendedName>
        <fullName evidence="1">DUF4158 domain-containing protein</fullName>
    </recommendedName>
</protein>
<feature type="domain" description="DUF4158" evidence="1">
    <location>
        <begin position="1"/>
        <end position="102"/>
    </location>
</feature>
<name>A0ABP7UII2_9BACT</name>
<evidence type="ECO:0000259" key="1">
    <source>
        <dbReference type="Pfam" id="PF13700"/>
    </source>
</evidence>
<accession>A0ABP7UII2</accession>
<dbReference type="InterPro" id="IPR025296">
    <property type="entry name" value="DUF4158"/>
</dbReference>
<dbReference type="Pfam" id="PF13700">
    <property type="entry name" value="DUF4158"/>
    <property type="match status" value="1"/>
</dbReference>
<comment type="caution">
    <text evidence="2">The sequence shown here is derived from an EMBL/GenBank/DDBJ whole genome shotgun (WGS) entry which is preliminary data.</text>
</comment>
<evidence type="ECO:0000313" key="2">
    <source>
        <dbReference type="EMBL" id="GAA4043565.1"/>
    </source>
</evidence>
<evidence type="ECO:0000313" key="3">
    <source>
        <dbReference type="Proteomes" id="UP001501469"/>
    </source>
</evidence>
<reference evidence="3" key="1">
    <citation type="journal article" date="2019" name="Int. J. Syst. Evol. Microbiol.">
        <title>The Global Catalogue of Microorganisms (GCM) 10K type strain sequencing project: providing services to taxonomists for standard genome sequencing and annotation.</title>
        <authorList>
            <consortium name="The Broad Institute Genomics Platform"/>
            <consortium name="The Broad Institute Genome Sequencing Center for Infectious Disease"/>
            <person name="Wu L."/>
            <person name="Ma J."/>
        </authorList>
    </citation>
    <scope>NUCLEOTIDE SEQUENCE [LARGE SCALE GENOMIC DNA]</scope>
    <source>
        <strain evidence="3">JCM 17225</strain>
    </source>
</reference>
<keyword evidence="3" id="KW-1185">Reference proteome</keyword>
<sequence length="119" mass="13390">MQLCYMRILGVVLGMDQLPAPSVLAFVATKLKLAVPEWAVYGQREQTRRKHLRELQAAFGFQTFGLPHYRGPVPWLAEVAQQTDKGVVLVQALMGHLRCQSIHCRCRTRTLQRGGFNAG</sequence>
<gene>
    <name evidence="2" type="ORF">GCM10022409_31960</name>
</gene>
<dbReference type="Proteomes" id="UP001501469">
    <property type="component" value="Unassembled WGS sequence"/>
</dbReference>
<organism evidence="2 3">
    <name type="scientific">Hymenobacter glaciei</name>
    <dbReference type="NCBI Taxonomy" id="877209"/>
    <lineage>
        <taxon>Bacteria</taxon>
        <taxon>Pseudomonadati</taxon>
        <taxon>Bacteroidota</taxon>
        <taxon>Cytophagia</taxon>
        <taxon>Cytophagales</taxon>
        <taxon>Hymenobacteraceae</taxon>
        <taxon>Hymenobacter</taxon>
    </lineage>
</organism>
<dbReference type="EMBL" id="BAABDK010000025">
    <property type="protein sequence ID" value="GAA4043565.1"/>
    <property type="molecule type" value="Genomic_DNA"/>
</dbReference>
<proteinExistence type="predicted"/>